<dbReference type="PANTHER" id="PTHR43791:SF43">
    <property type="entry name" value="MAJOR FACILITATOR SUPERFAMILY (MFS) PROFILE DOMAIN-CONTAINING PROTEIN"/>
    <property type="match status" value="1"/>
</dbReference>
<dbReference type="Pfam" id="PF07690">
    <property type="entry name" value="MFS_1"/>
    <property type="match status" value="1"/>
</dbReference>
<sequence>MTPSRVIIIASFTIVTPTPNPRTSSRLNKENTLDNGKKQKTRHLDGLACRVQLSSDVASMDRTMPTPITLNSKTSHEVSSHEVHHLQSIPEAKDGLWLQFLTKAKWYPADMPHAEKKLILKLDFLILVGMKKDLNLQGNALNYITAVFWASYCTSMIPACYWLTRTRINIALPSLEVGWGLFTFGCAWACNLETLYAMRFFIGICESCSFTGVIYVIGSWYKPGEVTRRVALFFIASPLGTMFAGYLQAAAYTNLEGRHGLAGWRFVCLFIEWCMKVLIASKVVVYYLHSDHNSYLSSVSRALGYFVFPDVPHRSKPRFLTATEHEIANSRLKGLTAPSELKVSRAIFRRVFGRWHWYVFVVHWILMDQNFTPYSTPFSLYLKAKPDIYSVSRVNTLPTIATAISVIAALVAGITADRLHNFWIPSVVTSIPVLIGLVLLVVYNVGETGRLVGFIITGFEGAISPLTMSWATVTMANDAEERAIVTASMNAIGQAMAAWTQIFQYPATAAPHFRAGFISNLMTTIGQFLSVGLIAFLVSRDKRKGSSGADSAENFR</sequence>
<evidence type="ECO:0000313" key="9">
    <source>
        <dbReference type="Proteomes" id="UP001152646"/>
    </source>
</evidence>
<feature type="transmembrane region" description="Helical" evidence="7">
    <location>
        <begin position="230"/>
        <end position="252"/>
    </location>
</feature>
<dbReference type="GO" id="GO:0022857">
    <property type="term" value="F:transmembrane transporter activity"/>
    <property type="evidence" value="ECO:0007669"/>
    <property type="project" value="InterPro"/>
</dbReference>
<evidence type="ECO:0000256" key="4">
    <source>
        <dbReference type="ARBA" id="ARBA00022989"/>
    </source>
</evidence>
<organism evidence="8 9">
    <name type="scientific">Penicillium salamii</name>
    <dbReference type="NCBI Taxonomy" id="1612424"/>
    <lineage>
        <taxon>Eukaryota</taxon>
        <taxon>Fungi</taxon>
        <taxon>Dikarya</taxon>
        <taxon>Ascomycota</taxon>
        <taxon>Pezizomycotina</taxon>
        <taxon>Eurotiomycetes</taxon>
        <taxon>Eurotiomycetidae</taxon>
        <taxon>Eurotiales</taxon>
        <taxon>Aspergillaceae</taxon>
        <taxon>Penicillium</taxon>
    </lineage>
</organism>
<feature type="transmembrane region" description="Helical" evidence="7">
    <location>
        <begin position="140"/>
        <end position="163"/>
    </location>
</feature>
<evidence type="ECO:0000256" key="7">
    <source>
        <dbReference type="SAM" id="Phobius"/>
    </source>
</evidence>
<proteinExistence type="predicted"/>
<feature type="compositionally biased region" description="Basic and acidic residues" evidence="6">
    <location>
        <begin position="27"/>
        <end position="38"/>
    </location>
</feature>
<feature type="transmembrane region" description="Helical" evidence="7">
    <location>
        <begin position="170"/>
        <end position="190"/>
    </location>
</feature>
<evidence type="ECO:0000256" key="6">
    <source>
        <dbReference type="SAM" id="MobiDB-lite"/>
    </source>
</evidence>
<keyword evidence="3 7" id="KW-0812">Transmembrane</keyword>
<dbReference type="SUPFAM" id="SSF103473">
    <property type="entry name" value="MFS general substrate transporter"/>
    <property type="match status" value="1"/>
</dbReference>
<dbReference type="GO" id="GO:0016020">
    <property type="term" value="C:membrane"/>
    <property type="evidence" value="ECO:0007669"/>
    <property type="project" value="UniProtKB-SubCell"/>
</dbReference>
<dbReference type="EMBL" id="CAJVPA010000185">
    <property type="protein sequence ID" value="CAG8378469.1"/>
    <property type="molecule type" value="Genomic_DNA"/>
</dbReference>
<comment type="subcellular location">
    <subcellularLocation>
        <location evidence="1">Membrane</location>
        <topology evidence="1">Multi-pass membrane protein</topology>
    </subcellularLocation>
</comment>
<feature type="transmembrane region" description="Helical" evidence="7">
    <location>
        <begin position="422"/>
        <end position="445"/>
    </location>
</feature>
<dbReference type="PANTHER" id="PTHR43791">
    <property type="entry name" value="PERMEASE-RELATED"/>
    <property type="match status" value="1"/>
</dbReference>
<keyword evidence="4 7" id="KW-1133">Transmembrane helix</keyword>
<protein>
    <recommendedName>
        <fullName evidence="10">Major facilitator superfamily (MFS) profile domain-containing protein</fullName>
    </recommendedName>
</protein>
<feature type="transmembrane region" description="Helical" evidence="7">
    <location>
        <begin position="451"/>
        <end position="471"/>
    </location>
</feature>
<dbReference type="AlphaFoldDB" id="A0A9W4J6W6"/>
<evidence type="ECO:0000313" key="8">
    <source>
        <dbReference type="EMBL" id="CAG8378469.1"/>
    </source>
</evidence>
<keyword evidence="2" id="KW-0813">Transport</keyword>
<dbReference type="Gene3D" id="1.20.1250.20">
    <property type="entry name" value="MFS general substrate transporter like domains"/>
    <property type="match status" value="1"/>
</dbReference>
<feature type="transmembrane region" description="Helical" evidence="7">
    <location>
        <begin position="517"/>
        <end position="538"/>
    </location>
</feature>
<evidence type="ECO:0000256" key="1">
    <source>
        <dbReference type="ARBA" id="ARBA00004141"/>
    </source>
</evidence>
<keyword evidence="5 7" id="KW-0472">Membrane</keyword>
<comment type="caution">
    <text evidence="8">The sequence shown here is derived from an EMBL/GenBank/DDBJ whole genome shotgun (WGS) entry which is preliminary data.</text>
</comment>
<dbReference type="InterPro" id="IPR036259">
    <property type="entry name" value="MFS_trans_sf"/>
</dbReference>
<feature type="region of interest" description="Disordered" evidence="6">
    <location>
        <begin position="19"/>
        <end position="38"/>
    </location>
</feature>
<accession>A0A9W4J6W6</accession>
<dbReference type="Proteomes" id="UP001152646">
    <property type="component" value="Unassembled WGS sequence"/>
</dbReference>
<gene>
    <name evidence="8" type="ORF">PSALAMII_LOCUS5750</name>
</gene>
<evidence type="ECO:0000256" key="3">
    <source>
        <dbReference type="ARBA" id="ARBA00022692"/>
    </source>
</evidence>
<dbReference type="InterPro" id="IPR011701">
    <property type="entry name" value="MFS"/>
</dbReference>
<evidence type="ECO:0000256" key="2">
    <source>
        <dbReference type="ARBA" id="ARBA00022448"/>
    </source>
</evidence>
<feature type="transmembrane region" description="Helical" evidence="7">
    <location>
        <begin position="196"/>
        <end position="218"/>
    </location>
</feature>
<reference evidence="8" key="1">
    <citation type="submission" date="2021-07" db="EMBL/GenBank/DDBJ databases">
        <authorList>
            <person name="Branca A.L. A."/>
        </authorList>
    </citation>
    <scope>NUCLEOTIDE SEQUENCE</scope>
</reference>
<feature type="transmembrane region" description="Helical" evidence="7">
    <location>
        <begin position="264"/>
        <end position="288"/>
    </location>
</feature>
<evidence type="ECO:0008006" key="10">
    <source>
        <dbReference type="Google" id="ProtNLM"/>
    </source>
</evidence>
<feature type="transmembrane region" description="Helical" evidence="7">
    <location>
        <begin position="396"/>
        <end position="415"/>
    </location>
</feature>
<evidence type="ECO:0000256" key="5">
    <source>
        <dbReference type="ARBA" id="ARBA00023136"/>
    </source>
</evidence>
<name>A0A9W4J6W6_9EURO</name>
<dbReference type="OrthoDB" id="6132182at2759"/>